<dbReference type="InterPro" id="IPR058240">
    <property type="entry name" value="rSAM_sf"/>
</dbReference>
<dbReference type="SFLD" id="SFLDG01060">
    <property type="entry name" value="BATS_domain_containing"/>
    <property type="match status" value="1"/>
</dbReference>
<evidence type="ECO:0000256" key="1">
    <source>
        <dbReference type="ARBA" id="ARBA00001966"/>
    </source>
</evidence>
<evidence type="ECO:0000256" key="6">
    <source>
        <dbReference type="ARBA" id="ARBA00023014"/>
    </source>
</evidence>
<dbReference type="GO" id="GO:0005506">
    <property type="term" value="F:iron ion binding"/>
    <property type="evidence" value="ECO:0007669"/>
    <property type="project" value="InterPro"/>
</dbReference>
<dbReference type="EMBL" id="AP021875">
    <property type="protein sequence ID" value="BBO78861.1"/>
    <property type="molecule type" value="Genomic_DNA"/>
</dbReference>
<evidence type="ECO:0000259" key="7">
    <source>
        <dbReference type="PROSITE" id="PS51918"/>
    </source>
</evidence>
<keyword evidence="9" id="KW-1185">Reference proteome</keyword>
<keyword evidence="4" id="KW-0479">Metal-binding</keyword>
<gene>
    <name evidence="8" type="primary">thiH_2</name>
    <name evidence="8" type="ORF">DSCW_62780</name>
</gene>
<accession>A0A5K7ZGF9</accession>
<dbReference type="SFLD" id="SFLDG01081">
    <property type="entry name" value="cleavage_of_the_Ca-Cb_bond_in"/>
    <property type="match status" value="1"/>
</dbReference>
<dbReference type="CDD" id="cd01335">
    <property type="entry name" value="Radical_SAM"/>
    <property type="match status" value="1"/>
</dbReference>
<dbReference type="GO" id="GO:0051539">
    <property type="term" value="F:4 iron, 4 sulfur cluster binding"/>
    <property type="evidence" value="ECO:0007669"/>
    <property type="project" value="UniProtKB-KW"/>
</dbReference>
<dbReference type="OrthoDB" id="3320990at2"/>
<dbReference type="KEGG" id="dwd:DSCW_62780"/>
<dbReference type="InterPro" id="IPR012726">
    <property type="entry name" value="ThiH"/>
</dbReference>
<dbReference type="SFLD" id="SFLDS00029">
    <property type="entry name" value="Radical_SAM"/>
    <property type="match status" value="1"/>
</dbReference>
<keyword evidence="2" id="KW-0004">4Fe-4S</keyword>
<dbReference type="Pfam" id="PF06968">
    <property type="entry name" value="BATS"/>
    <property type="match status" value="1"/>
</dbReference>
<sequence>MSFYDLYCAARDDGERALGMETVTDAGVRRAIGKKTLSGKDYLALLSPAAEPYLEQMAQKAHRLTVAQFGRSMVLFTPMYLSNFCTNRCLYCGFNQSNNIARHRLTLEQVEAESRTIAEMGIRHILILTGDAPSIAGVDYVEECCHVLRRTFPAIGIEIFALSEEAYGRLIRAGVDSLTLYQETYNESLYSHLHSQGPKRDYRFRLDAPERACRAGMRAVGIGALLGLDDWRRDAFFTGLHASYLQDRYPETEIGVSLPRMRPHVGGYPPASIVEDRHVVQIMTALRLFMPRVGITISTRESARFRDRLLPLGVTRMSAGSCTAVGGRIDTEESVGQFDISDERSVPEMAAMLRRAGWQPVYKDWQALGG</sequence>
<dbReference type="NCBIfam" id="TIGR02351">
    <property type="entry name" value="thiH"/>
    <property type="match status" value="1"/>
</dbReference>
<proteinExistence type="predicted"/>
<dbReference type="PANTHER" id="PTHR43583">
    <property type="entry name" value="2-IMINOACETATE SYNTHASE"/>
    <property type="match status" value="1"/>
</dbReference>
<dbReference type="Gene3D" id="3.20.20.70">
    <property type="entry name" value="Aldolase class I"/>
    <property type="match status" value="1"/>
</dbReference>
<keyword evidence="6" id="KW-0411">Iron-sulfur</keyword>
<organism evidence="8 9">
    <name type="scientific">Desulfosarcina widdelii</name>
    <dbReference type="NCBI Taxonomy" id="947919"/>
    <lineage>
        <taxon>Bacteria</taxon>
        <taxon>Pseudomonadati</taxon>
        <taxon>Thermodesulfobacteriota</taxon>
        <taxon>Desulfobacteria</taxon>
        <taxon>Desulfobacterales</taxon>
        <taxon>Desulfosarcinaceae</taxon>
        <taxon>Desulfosarcina</taxon>
    </lineage>
</organism>
<evidence type="ECO:0000256" key="5">
    <source>
        <dbReference type="ARBA" id="ARBA00023004"/>
    </source>
</evidence>
<dbReference type="Pfam" id="PF04055">
    <property type="entry name" value="Radical_SAM"/>
    <property type="match status" value="1"/>
</dbReference>
<dbReference type="InterPro" id="IPR010722">
    <property type="entry name" value="BATS_dom"/>
</dbReference>
<keyword evidence="3" id="KW-0949">S-adenosyl-L-methionine</keyword>
<evidence type="ECO:0000256" key="3">
    <source>
        <dbReference type="ARBA" id="ARBA00022691"/>
    </source>
</evidence>
<feature type="domain" description="Radical SAM core" evidence="7">
    <location>
        <begin position="71"/>
        <end position="292"/>
    </location>
</feature>
<dbReference type="GO" id="GO:0009228">
    <property type="term" value="P:thiamine biosynthetic process"/>
    <property type="evidence" value="ECO:0007669"/>
    <property type="project" value="InterPro"/>
</dbReference>
<evidence type="ECO:0000256" key="2">
    <source>
        <dbReference type="ARBA" id="ARBA00022485"/>
    </source>
</evidence>
<evidence type="ECO:0000313" key="8">
    <source>
        <dbReference type="EMBL" id="BBO78861.1"/>
    </source>
</evidence>
<dbReference type="SMART" id="SM00876">
    <property type="entry name" value="BATS"/>
    <property type="match status" value="1"/>
</dbReference>
<dbReference type="RefSeq" id="WP_155307448.1">
    <property type="nucleotide sequence ID" value="NZ_AP021875.1"/>
</dbReference>
<comment type="cofactor">
    <cofactor evidence="1">
        <name>[4Fe-4S] cluster</name>
        <dbReference type="ChEBI" id="CHEBI:49883"/>
    </cofactor>
</comment>
<dbReference type="AlphaFoldDB" id="A0A5K7ZGF9"/>
<evidence type="ECO:0000313" key="9">
    <source>
        <dbReference type="Proteomes" id="UP000427769"/>
    </source>
</evidence>
<dbReference type="PANTHER" id="PTHR43583:SF1">
    <property type="entry name" value="2-IMINOACETATE SYNTHASE"/>
    <property type="match status" value="1"/>
</dbReference>
<dbReference type="PROSITE" id="PS51918">
    <property type="entry name" value="RADICAL_SAM"/>
    <property type="match status" value="1"/>
</dbReference>
<dbReference type="Proteomes" id="UP000427769">
    <property type="component" value="Chromosome"/>
</dbReference>
<dbReference type="InterPro" id="IPR034428">
    <property type="entry name" value="ThiH/NoCL/HydG-like"/>
</dbReference>
<dbReference type="SUPFAM" id="SSF102114">
    <property type="entry name" value="Radical SAM enzymes"/>
    <property type="match status" value="1"/>
</dbReference>
<dbReference type="InterPro" id="IPR007197">
    <property type="entry name" value="rSAM"/>
</dbReference>
<protein>
    <submittedName>
        <fullName evidence="8">Thiamine biosynthesis protein ThiH</fullName>
    </submittedName>
</protein>
<dbReference type="InterPro" id="IPR013785">
    <property type="entry name" value="Aldolase_TIM"/>
</dbReference>
<keyword evidence="5" id="KW-0408">Iron</keyword>
<evidence type="ECO:0000256" key="4">
    <source>
        <dbReference type="ARBA" id="ARBA00022723"/>
    </source>
</evidence>
<dbReference type="GO" id="GO:0003824">
    <property type="term" value="F:catalytic activity"/>
    <property type="evidence" value="ECO:0007669"/>
    <property type="project" value="InterPro"/>
</dbReference>
<name>A0A5K7ZGF9_9BACT</name>
<dbReference type="SFLD" id="SFLDF00301">
    <property type="entry name" value="2-iminoacetate_synthase_(ThiH)"/>
    <property type="match status" value="1"/>
</dbReference>
<reference evidence="8 9" key="1">
    <citation type="submission" date="2019-11" db="EMBL/GenBank/DDBJ databases">
        <title>Comparative genomics of hydrocarbon-degrading Desulfosarcina strains.</title>
        <authorList>
            <person name="Watanabe M."/>
            <person name="Kojima H."/>
            <person name="Fukui M."/>
        </authorList>
    </citation>
    <scope>NUCLEOTIDE SEQUENCE [LARGE SCALE GENOMIC DNA]</scope>
    <source>
        <strain evidence="8 9">PP31</strain>
    </source>
</reference>